<dbReference type="InterPro" id="IPR003779">
    <property type="entry name" value="CMD-like"/>
</dbReference>
<evidence type="ECO:0000313" key="2">
    <source>
        <dbReference type="EMBL" id="CAB4597419.1"/>
    </source>
</evidence>
<dbReference type="SUPFAM" id="SSF69118">
    <property type="entry name" value="AhpD-like"/>
    <property type="match status" value="1"/>
</dbReference>
<evidence type="ECO:0000259" key="1">
    <source>
        <dbReference type="Pfam" id="PF02627"/>
    </source>
</evidence>
<reference evidence="2" key="1">
    <citation type="submission" date="2020-05" db="EMBL/GenBank/DDBJ databases">
        <authorList>
            <person name="Chiriac C."/>
            <person name="Salcher M."/>
            <person name="Ghai R."/>
            <person name="Kavagutti S V."/>
        </authorList>
    </citation>
    <scope>NUCLEOTIDE SEQUENCE</scope>
</reference>
<accession>A0A6J6GC54</accession>
<dbReference type="GO" id="GO:0051920">
    <property type="term" value="F:peroxiredoxin activity"/>
    <property type="evidence" value="ECO:0007669"/>
    <property type="project" value="InterPro"/>
</dbReference>
<name>A0A6J6GC54_9ZZZZ</name>
<dbReference type="Gene3D" id="1.20.1290.10">
    <property type="entry name" value="AhpD-like"/>
    <property type="match status" value="1"/>
</dbReference>
<sequence>MTDHPNLTIGRAAMDAAAPGIPDLIDASIGTLAPNTARRIYEQIWGDVYQDPTLGLRDRTLISIAAATAIGGAETNLTLQTHIALNAGVTPAEIVATIEHVAVVAGFPRTQTALNTVRDVFTQRNVAI</sequence>
<dbReference type="InterPro" id="IPR029032">
    <property type="entry name" value="AhpD-like"/>
</dbReference>
<dbReference type="AlphaFoldDB" id="A0A6J6GC54"/>
<dbReference type="Pfam" id="PF02627">
    <property type="entry name" value="CMD"/>
    <property type="match status" value="1"/>
</dbReference>
<dbReference type="InterPro" id="IPR052512">
    <property type="entry name" value="4CMD/NDH-1_regulator"/>
</dbReference>
<feature type="domain" description="Carboxymuconolactone decarboxylase-like" evidence="1">
    <location>
        <begin position="39"/>
        <end position="117"/>
    </location>
</feature>
<dbReference type="PANTHER" id="PTHR33570:SF10">
    <property type="entry name" value="GAMMA-CARBOXYMUCONOLACTONE DECARBOXYLASE"/>
    <property type="match status" value="1"/>
</dbReference>
<organism evidence="2">
    <name type="scientific">freshwater metagenome</name>
    <dbReference type="NCBI Taxonomy" id="449393"/>
    <lineage>
        <taxon>unclassified sequences</taxon>
        <taxon>metagenomes</taxon>
        <taxon>ecological metagenomes</taxon>
    </lineage>
</organism>
<dbReference type="PANTHER" id="PTHR33570">
    <property type="entry name" value="4-CARBOXYMUCONOLACTONE DECARBOXYLASE FAMILY PROTEIN"/>
    <property type="match status" value="1"/>
</dbReference>
<dbReference type="EMBL" id="CAEZSR010000283">
    <property type="protein sequence ID" value="CAB4597419.1"/>
    <property type="molecule type" value="Genomic_DNA"/>
</dbReference>
<proteinExistence type="predicted"/>
<gene>
    <name evidence="2" type="ORF">UFOPK1493_04089</name>
</gene>
<protein>
    <submittedName>
        <fullName evidence="2">Unannotated protein</fullName>
    </submittedName>
</protein>